<evidence type="ECO:0008006" key="10">
    <source>
        <dbReference type="Google" id="ProtNLM"/>
    </source>
</evidence>
<evidence type="ECO:0000313" key="9">
    <source>
        <dbReference type="Proteomes" id="UP000825935"/>
    </source>
</evidence>
<keyword evidence="2" id="KW-0813">Transport</keyword>
<keyword evidence="9" id="KW-1185">Reference proteome</keyword>
<name>A0A8T2R0C3_CERRI</name>
<organism evidence="8 9">
    <name type="scientific">Ceratopteris richardii</name>
    <name type="common">Triangle waterfern</name>
    <dbReference type="NCBI Taxonomy" id="49495"/>
    <lineage>
        <taxon>Eukaryota</taxon>
        <taxon>Viridiplantae</taxon>
        <taxon>Streptophyta</taxon>
        <taxon>Embryophyta</taxon>
        <taxon>Tracheophyta</taxon>
        <taxon>Polypodiopsida</taxon>
        <taxon>Polypodiidae</taxon>
        <taxon>Polypodiales</taxon>
        <taxon>Pteridineae</taxon>
        <taxon>Pteridaceae</taxon>
        <taxon>Parkerioideae</taxon>
        <taxon>Ceratopteris</taxon>
    </lineage>
</organism>
<evidence type="ECO:0000313" key="8">
    <source>
        <dbReference type="EMBL" id="KAH7289350.1"/>
    </source>
</evidence>
<dbReference type="PANTHER" id="PTHR13251:SF3">
    <property type="entry name" value="TRAFFICKING PROTEIN PARTICLE COMPLEX SUBUNIT 10"/>
    <property type="match status" value="1"/>
</dbReference>
<evidence type="ECO:0000259" key="7">
    <source>
        <dbReference type="Pfam" id="PF23036"/>
    </source>
</evidence>
<dbReference type="PANTHER" id="PTHR13251">
    <property type="entry name" value="EPILEPSY HOLOPROSENCEPHALY CANDIDATE 1/TMEM1"/>
    <property type="match status" value="1"/>
</dbReference>
<evidence type="ECO:0000256" key="1">
    <source>
        <dbReference type="ARBA" id="ARBA00004555"/>
    </source>
</evidence>
<dbReference type="OrthoDB" id="10256906at2759"/>
<evidence type="ECO:0000259" key="5">
    <source>
        <dbReference type="Pfam" id="PF11817"/>
    </source>
</evidence>
<evidence type="ECO:0000256" key="2">
    <source>
        <dbReference type="ARBA" id="ARBA00022448"/>
    </source>
</evidence>
<feature type="region of interest" description="Disordered" evidence="4">
    <location>
        <begin position="504"/>
        <end position="524"/>
    </location>
</feature>
<accession>A0A8T2R0C3</accession>
<dbReference type="Proteomes" id="UP000825935">
    <property type="component" value="Chromosome 31"/>
</dbReference>
<dbReference type="EMBL" id="CM035436">
    <property type="protein sequence ID" value="KAH7289350.1"/>
    <property type="molecule type" value="Genomic_DNA"/>
</dbReference>
<sequence>MATFLAHYQSIKKSAQRLVVAIADVNDLWPTVKEGFEARVPFRKACLNSKFQNSVILDKLPVEYILTTDSRLRSRTPQEQNAFCFQEPFAMVVLVTCEDLEEYKTILKPRLKEITQNEEREWFIVFVSKAQLANDQAGKLTRKIYNKIEVDFSNKKRERCCKLDMHVADAAFWEDVESKIVECIRFSLDRRVLFYEEEIRNLTENHHPQAGSFVNYFILKESLASMFQMTQLQDDALREYEELEQSYLESVNLSSMKQRKFGGHDHGDDSAALLDSHRKPLSQLVEDDTFREFDFRQYLFACQAELLFFLNRPVDVAARGYSFIISFSRLLSDNEKSLPFSLREVWVLTACMTLIKETEERFSARSMTIEAEKEFHRLQADLYSLARVKLMRLGDLIGYGGNIERTPCNSANLSMLPWPKPNIWPSIPSDAADRISLKGQFSEKRSKPFGITRKPLPLAPTLLLRDANRRRASLSVGNIPEFLESRQSFKESIYGSPAGDNASSLALSPGGVPPAPLRSMSMSANGDLTGSLNSPGAGPSTPIRSVSFGTTAKAGAATNRYDRPMKLPEICAAAEFAIQSMVTDEKLLKGLSSAENFEDFLMELTKAAADSYHQSWRKRHGVVLDGEVAAFYSRHGNYDSAAKLYEKVCAMYSGDGWHALLAEVLPDLAECQKQLEDLAGYLLSCIKLLSLEKGLLEDSERHTVQSEVLWLAHTELKNPVSVDVSTLITFSGRGGSPLKLCEGDPGSLAISVWSGFPGEITLDALSVTLIATFTAEEGVKVVRSAQAPSLKPGKNDVVMVLPPQRAGSYVLGVLTGQLGQLRLRSHTYCMTSALSSKGGSPESDDFLSLERPLRPVLEVSEPRPLVDITCVVSWGLLINEPQWLGLVIRPIDYSLKGSILHLSSGSGLQIEEEQICEIEAAGKLLKGSNQKQFPKDHGNPSSAGENPFIVKGKEKQFLGMKDGKVSLPDSASDQASILWLRVRAVQRMQKNGFLTPSPPSSPLKAYDKDMANGNILEDSTTLSNFSGLLLGQDDKKHGSSRSKDNQTIGVRKLDVKLEYGAALSRTYERTLTVQFLDPLRVVSRVIAKGSDSIIFLQVTLISQLNASITIEDAELVLQPGFVHVNGESGRPFPSSILPLVMAPSSESALLFTARYEMSGKRSEEYSNSVQCELEVGSTVVIKYQIVGDRALGAHSPLTCLKKDSMQEHPLLEFKSFLVLQMPISDPFLAVGMLPLPVDNPCVGEQMILQWRVERITEGTCKPSYTSTDQKLDDVEHLYYEVEADPDHWMLAGRKKGWFFMPQQNGGRVVVSLVCIPLIVGYVQPPCLLLPGVDKTRISNTPAGPHSICILPPPLCSSFCVKK</sequence>
<evidence type="ECO:0000256" key="3">
    <source>
        <dbReference type="ARBA" id="ARBA00023034"/>
    </source>
</evidence>
<dbReference type="InterPro" id="IPR045126">
    <property type="entry name" value="TRAPPC10/Trs130"/>
</dbReference>
<reference evidence="8" key="1">
    <citation type="submission" date="2021-08" db="EMBL/GenBank/DDBJ databases">
        <title>WGS assembly of Ceratopteris richardii.</title>
        <authorList>
            <person name="Marchant D.B."/>
            <person name="Chen G."/>
            <person name="Jenkins J."/>
            <person name="Shu S."/>
            <person name="Leebens-Mack J."/>
            <person name="Grimwood J."/>
            <person name="Schmutz J."/>
            <person name="Soltis P."/>
            <person name="Soltis D."/>
            <person name="Chen Z.-H."/>
        </authorList>
    </citation>
    <scope>NUCLEOTIDE SEQUENCE</scope>
    <source>
        <strain evidence="8">Whitten #5841</strain>
        <tissue evidence="8">Leaf</tissue>
    </source>
</reference>
<evidence type="ECO:0000259" key="6">
    <source>
        <dbReference type="Pfam" id="PF12584"/>
    </source>
</evidence>
<protein>
    <recommendedName>
        <fullName evidence="10">Trafficking protein particle complex II-specific subunit 130 homolog</fullName>
    </recommendedName>
</protein>
<dbReference type="GO" id="GO:0006891">
    <property type="term" value="P:intra-Golgi vesicle-mediated transport"/>
    <property type="evidence" value="ECO:0007669"/>
    <property type="project" value="TreeGrafter"/>
</dbReference>
<dbReference type="InterPro" id="IPR022233">
    <property type="entry name" value="TRAPPC10/Trs130_C"/>
</dbReference>
<comment type="caution">
    <text evidence="8">The sequence shown here is derived from an EMBL/GenBank/DDBJ whole genome shotgun (WGS) entry which is preliminary data.</text>
</comment>
<dbReference type="GO" id="GO:0005829">
    <property type="term" value="C:cytosol"/>
    <property type="evidence" value="ECO:0007669"/>
    <property type="project" value="GOC"/>
</dbReference>
<dbReference type="GO" id="GO:0034498">
    <property type="term" value="P:early endosome to Golgi transport"/>
    <property type="evidence" value="ECO:0007669"/>
    <property type="project" value="TreeGrafter"/>
</dbReference>
<evidence type="ECO:0000256" key="4">
    <source>
        <dbReference type="SAM" id="MobiDB-lite"/>
    </source>
</evidence>
<comment type="subcellular location">
    <subcellularLocation>
        <location evidence="1">Golgi apparatus</location>
    </subcellularLocation>
</comment>
<dbReference type="Pfam" id="PF12584">
    <property type="entry name" value="TRAPPC10"/>
    <property type="match status" value="1"/>
</dbReference>
<dbReference type="InterPro" id="IPR021773">
    <property type="entry name" value="TPC11"/>
</dbReference>
<proteinExistence type="predicted"/>
<gene>
    <name evidence="8" type="ORF">KP509_31G071500</name>
</gene>
<dbReference type="Pfam" id="PF23036">
    <property type="entry name" value="TRAPPC10_1st"/>
    <property type="match status" value="1"/>
</dbReference>
<dbReference type="Pfam" id="PF11817">
    <property type="entry name" value="Foie-gras_1"/>
    <property type="match status" value="1"/>
</dbReference>
<feature type="domain" description="TRAPPC10/Trs130 N-terminal" evidence="7">
    <location>
        <begin position="16"/>
        <end position="317"/>
    </location>
</feature>
<keyword evidence="3" id="KW-0333">Golgi apparatus</keyword>
<feature type="domain" description="TRAPPC10/Trs130 C-terminal" evidence="6">
    <location>
        <begin position="1266"/>
        <end position="1325"/>
    </location>
</feature>
<feature type="domain" description="Trafficking protein particle complex subunit 11" evidence="5">
    <location>
        <begin position="606"/>
        <end position="690"/>
    </location>
</feature>
<dbReference type="InterPro" id="IPR056913">
    <property type="entry name" value="TRAPPC10/Trs130_N"/>
</dbReference>
<dbReference type="GO" id="GO:1990071">
    <property type="term" value="C:TRAPPII protein complex"/>
    <property type="evidence" value="ECO:0007669"/>
    <property type="project" value="InterPro"/>
</dbReference>
<dbReference type="OMA" id="FFKHENY"/>